<name>A0A2U2AEY6_9GAMM</name>
<organism evidence="1 2">
    <name type="scientific">Ignatzschineria ureiclastica</name>
    <dbReference type="NCBI Taxonomy" id="472582"/>
    <lineage>
        <taxon>Bacteria</taxon>
        <taxon>Pseudomonadati</taxon>
        <taxon>Pseudomonadota</taxon>
        <taxon>Gammaproteobacteria</taxon>
        <taxon>Cardiobacteriales</taxon>
        <taxon>Ignatzschineriaceae</taxon>
        <taxon>Ignatzschineria</taxon>
    </lineage>
</organism>
<comment type="caution">
    <text evidence="1">The sequence shown here is derived from an EMBL/GenBank/DDBJ whole genome shotgun (WGS) entry which is preliminary data.</text>
</comment>
<dbReference type="RefSeq" id="WP_109189112.1">
    <property type="nucleotide sequence ID" value="NZ_BMYA01000003.1"/>
</dbReference>
<gene>
    <name evidence="1" type="ORF">DC083_04820</name>
</gene>
<evidence type="ECO:0000313" key="1">
    <source>
        <dbReference type="EMBL" id="PWD81215.1"/>
    </source>
</evidence>
<sequence>MIPLLVGVGAVVGVAALFLSAESQAAEREWNSRRVALSDEIDYQTRRLREHAARSQNYLQYKSLVNEHYRSVQVGNEAYQLLKNCRVAINGLREAIHQAKSVRNTLKAELNRCHKKERHEIFEKMALYKETIDQFYEDLKRYSSQKDEFYAQVQMLNRATSRLKEQIRDTGEEGRAWYARLETRTESRAAHTFIQY</sequence>
<accession>A0A2U2AEY6</accession>
<dbReference type="Proteomes" id="UP000245020">
    <property type="component" value="Unassembled WGS sequence"/>
</dbReference>
<keyword evidence="2" id="KW-1185">Reference proteome</keyword>
<dbReference type="AlphaFoldDB" id="A0A2U2AEY6"/>
<reference evidence="2" key="1">
    <citation type="submission" date="2018-05" db="EMBL/GenBank/DDBJ databases">
        <title>Ignatzschineria dubaiensis sp. nov., isolated from necrotic foot tissues of dromedaries (Camelus dromedarius) and associated maggots in Dubai, United Arab Emirates.</title>
        <authorList>
            <person name="Tsang C.C."/>
            <person name="Tang J.Y.M."/>
            <person name="Fong J.Y.H."/>
            <person name="Kinne J."/>
            <person name="Lee H.H."/>
            <person name="Joseph M."/>
            <person name="Jose S."/>
            <person name="Schuster R.K."/>
            <person name="Tang Y."/>
            <person name="Sivakumar S."/>
            <person name="Chen J.H.K."/>
            <person name="Teng J.L.L."/>
            <person name="Lau S.K.P."/>
            <person name="Wernery U."/>
            <person name="Woo P.C.Y."/>
        </authorList>
    </citation>
    <scope>NUCLEOTIDE SEQUENCE [LARGE SCALE GENOMIC DNA]</scope>
    <source>
        <strain evidence="2">KCTC 22644</strain>
    </source>
</reference>
<proteinExistence type="predicted"/>
<dbReference type="OrthoDB" id="9975799at2"/>
<protein>
    <submittedName>
        <fullName evidence="1">Uncharacterized protein</fullName>
    </submittedName>
</protein>
<dbReference type="EMBL" id="QEWQ01000003">
    <property type="protein sequence ID" value="PWD81215.1"/>
    <property type="molecule type" value="Genomic_DNA"/>
</dbReference>
<evidence type="ECO:0000313" key="2">
    <source>
        <dbReference type="Proteomes" id="UP000245020"/>
    </source>
</evidence>